<protein>
    <submittedName>
        <fullName evidence="2">Uncharacterized protein</fullName>
    </submittedName>
</protein>
<evidence type="ECO:0000313" key="3">
    <source>
        <dbReference type="Proteomes" id="UP000828390"/>
    </source>
</evidence>
<feature type="compositionally biased region" description="Basic and acidic residues" evidence="1">
    <location>
        <begin position="61"/>
        <end position="70"/>
    </location>
</feature>
<evidence type="ECO:0000256" key="1">
    <source>
        <dbReference type="SAM" id="MobiDB-lite"/>
    </source>
</evidence>
<sequence>MFPLINFLKQIRQERNRKNRANLRAFYARKRAARARQIMSVKSGYDSNGNSERAETSGSQTEKRAEELRGRMLVKMDFTDRNNGKRNAAMKRWKRDRSEAHSRIRILEQEREKLKTKLKSTQRALQRLQQARKVSSLHAELTPSKQTEQEMNEAILINFKEKN</sequence>
<feature type="compositionally biased region" description="Polar residues" evidence="1">
    <location>
        <begin position="45"/>
        <end position="60"/>
    </location>
</feature>
<dbReference type="Proteomes" id="UP000828390">
    <property type="component" value="Unassembled WGS sequence"/>
</dbReference>
<reference evidence="2" key="2">
    <citation type="submission" date="2020-11" db="EMBL/GenBank/DDBJ databases">
        <authorList>
            <person name="McCartney M.A."/>
            <person name="Auch B."/>
            <person name="Kono T."/>
            <person name="Mallez S."/>
            <person name="Becker A."/>
            <person name="Gohl D.M."/>
            <person name="Silverstein K.A.T."/>
            <person name="Koren S."/>
            <person name="Bechman K.B."/>
            <person name="Herman A."/>
            <person name="Abrahante J.E."/>
            <person name="Garbe J."/>
        </authorList>
    </citation>
    <scope>NUCLEOTIDE SEQUENCE</scope>
    <source>
        <strain evidence="2">Duluth1</strain>
        <tissue evidence="2">Whole animal</tissue>
    </source>
</reference>
<evidence type="ECO:0000313" key="2">
    <source>
        <dbReference type="EMBL" id="KAH3826370.1"/>
    </source>
</evidence>
<keyword evidence="3" id="KW-1185">Reference proteome</keyword>
<comment type="caution">
    <text evidence="2">The sequence shown here is derived from an EMBL/GenBank/DDBJ whole genome shotgun (WGS) entry which is preliminary data.</text>
</comment>
<feature type="region of interest" description="Disordered" evidence="1">
    <location>
        <begin position="40"/>
        <end position="100"/>
    </location>
</feature>
<proteinExistence type="predicted"/>
<gene>
    <name evidence="2" type="ORF">DPMN_128273</name>
</gene>
<organism evidence="2 3">
    <name type="scientific">Dreissena polymorpha</name>
    <name type="common">Zebra mussel</name>
    <name type="synonym">Mytilus polymorpha</name>
    <dbReference type="NCBI Taxonomy" id="45954"/>
    <lineage>
        <taxon>Eukaryota</taxon>
        <taxon>Metazoa</taxon>
        <taxon>Spiralia</taxon>
        <taxon>Lophotrochozoa</taxon>
        <taxon>Mollusca</taxon>
        <taxon>Bivalvia</taxon>
        <taxon>Autobranchia</taxon>
        <taxon>Heteroconchia</taxon>
        <taxon>Euheterodonta</taxon>
        <taxon>Imparidentia</taxon>
        <taxon>Neoheterodontei</taxon>
        <taxon>Myida</taxon>
        <taxon>Dreissenoidea</taxon>
        <taxon>Dreissenidae</taxon>
        <taxon>Dreissena</taxon>
    </lineage>
</organism>
<dbReference type="AlphaFoldDB" id="A0A9D4JVL0"/>
<name>A0A9D4JVL0_DREPO</name>
<reference evidence="2" key="1">
    <citation type="journal article" date="2019" name="bioRxiv">
        <title>The Genome of the Zebra Mussel, Dreissena polymorpha: A Resource for Invasive Species Research.</title>
        <authorList>
            <person name="McCartney M.A."/>
            <person name="Auch B."/>
            <person name="Kono T."/>
            <person name="Mallez S."/>
            <person name="Zhang Y."/>
            <person name="Obille A."/>
            <person name="Becker A."/>
            <person name="Abrahante J.E."/>
            <person name="Garbe J."/>
            <person name="Badalamenti J.P."/>
            <person name="Herman A."/>
            <person name="Mangelson H."/>
            <person name="Liachko I."/>
            <person name="Sullivan S."/>
            <person name="Sone E.D."/>
            <person name="Koren S."/>
            <person name="Silverstein K.A.T."/>
            <person name="Beckman K.B."/>
            <person name="Gohl D.M."/>
        </authorList>
    </citation>
    <scope>NUCLEOTIDE SEQUENCE</scope>
    <source>
        <strain evidence="2">Duluth1</strain>
        <tissue evidence="2">Whole animal</tissue>
    </source>
</reference>
<accession>A0A9D4JVL0</accession>
<dbReference type="EMBL" id="JAIWYP010000005">
    <property type="protein sequence ID" value="KAH3826370.1"/>
    <property type="molecule type" value="Genomic_DNA"/>
</dbReference>